<reference evidence="2 3" key="1">
    <citation type="submission" date="2024-06" db="EMBL/GenBank/DDBJ databases">
        <authorList>
            <person name="Tuo L."/>
        </authorList>
    </citation>
    <scope>NUCLEOTIDE SEQUENCE [LARGE SCALE GENOMIC DNA]</scope>
    <source>
        <strain evidence="2 3">ZMM04-5</strain>
    </source>
</reference>
<sequence>MTWISVAALYFILWWVVLFVTLPFGLKTQDDDDHVTLGTVSSAPKGPHMVRAFLRTTVISAVLLAGFYLVTRGLGLSFDDLPRIVPEFRSDLTQSTSE</sequence>
<gene>
    <name evidence="2" type="ORF">ABUE31_03745</name>
</gene>
<keyword evidence="3" id="KW-1185">Reference proteome</keyword>
<evidence type="ECO:0000313" key="3">
    <source>
        <dbReference type="Proteomes" id="UP001556196"/>
    </source>
</evidence>
<accession>A0ABV3QVK0</accession>
<keyword evidence="1" id="KW-0812">Transmembrane</keyword>
<dbReference type="Pfam" id="PF07330">
    <property type="entry name" value="DUF1467"/>
    <property type="match status" value="1"/>
</dbReference>
<dbReference type="RefSeq" id="WP_367722146.1">
    <property type="nucleotide sequence ID" value="NZ_JBFOCH010000024.1"/>
</dbReference>
<keyword evidence="1" id="KW-1133">Transmembrane helix</keyword>
<evidence type="ECO:0000313" key="2">
    <source>
        <dbReference type="EMBL" id="MEW9805097.1"/>
    </source>
</evidence>
<dbReference type="EMBL" id="JBFOCI010000001">
    <property type="protein sequence ID" value="MEW9805097.1"/>
    <property type="molecule type" value="Genomic_DNA"/>
</dbReference>
<keyword evidence="1" id="KW-0472">Membrane</keyword>
<feature type="transmembrane region" description="Helical" evidence="1">
    <location>
        <begin position="7"/>
        <end position="26"/>
    </location>
</feature>
<name>A0ABV3QVK0_9HYPH</name>
<protein>
    <submittedName>
        <fullName evidence="2">DUF1467 family protein</fullName>
    </submittedName>
</protein>
<feature type="transmembrane region" description="Helical" evidence="1">
    <location>
        <begin position="52"/>
        <end position="70"/>
    </location>
</feature>
<comment type="caution">
    <text evidence="2">The sequence shown here is derived from an EMBL/GenBank/DDBJ whole genome shotgun (WGS) entry which is preliminary data.</text>
</comment>
<organism evidence="2 3">
    <name type="scientific">Mesorhizobium marinum</name>
    <dbReference type="NCBI Taxonomy" id="3228790"/>
    <lineage>
        <taxon>Bacteria</taxon>
        <taxon>Pseudomonadati</taxon>
        <taxon>Pseudomonadota</taxon>
        <taxon>Alphaproteobacteria</taxon>
        <taxon>Hyphomicrobiales</taxon>
        <taxon>Phyllobacteriaceae</taxon>
        <taxon>Mesorhizobium</taxon>
    </lineage>
</organism>
<dbReference type="InterPro" id="IPR009935">
    <property type="entry name" value="DUF1467"/>
</dbReference>
<dbReference type="Proteomes" id="UP001556196">
    <property type="component" value="Unassembled WGS sequence"/>
</dbReference>
<evidence type="ECO:0000256" key="1">
    <source>
        <dbReference type="SAM" id="Phobius"/>
    </source>
</evidence>
<proteinExistence type="predicted"/>